<evidence type="ECO:0000256" key="3">
    <source>
        <dbReference type="ARBA" id="ARBA00022729"/>
    </source>
</evidence>
<keyword evidence="3 8" id="KW-0732">Signal</keyword>
<dbReference type="RefSeq" id="WP_252083334.1">
    <property type="nucleotide sequence ID" value="NZ_CP092418.1"/>
</dbReference>
<dbReference type="InterPro" id="IPR005073">
    <property type="entry name" value="Peptidase_M74"/>
</dbReference>
<accession>A0ABY4V9F7</accession>
<evidence type="ECO:0000256" key="5">
    <source>
        <dbReference type="ARBA" id="ARBA00022801"/>
    </source>
</evidence>
<keyword evidence="7" id="KW-0482">Metalloprotease</keyword>
<feature type="chain" id="PRO_5047390285" evidence="8">
    <location>
        <begin position="35"/>
        <end position="302"/>
    </location>
</feature>
<sequence length="302" mass="33887">MSLLFNRPKLFANTKLFASALALATAILSYQAQANPWEESESPSAQNPASIGTYTNGCLAGGETLPLRGEGYQLVRTGRDRHFAHPDTIAFLKDFSRSVARNNLGRIQIGDMSMARGGPFGSGGHSSHQTGLDVDIWFSQDKRAAERALTEWERDNISAIPLADTREHRLVKENWDERVPKILRMAAKDQRVERIFVHPTIKRHLCEISGVDNDWLRKVRPWWGHNYHFHVRLACPAGSSDCKPQAPVRTTPCGNDLDWWFSEEFYAILNGTKAQPTKPKPKTMPQQCQQVLLAPPAGTTME</sequence>
<dbReference type="EC" id="3.4.-.-" evidence="9"/>
<evidence type="ECO:0000256" key="6">
    <source>
        <dbReference type="ARBA" id="ARBA00022833"/>
    </source>
</evidence>
<evidence type="ECO:0000256" key="4">
    <source>
        <dbReference type="ARBA" id="ARBA00022764"/>
    </source>
</evidence>
<dbReference type="EMBL" id="CP092418">
    <property type="protein sequence ID" value="USD20929.1"/>
    <property type="molecule type" value="Genomic_DNA"/>
</dbReference>
<keyword evidence="5 9" id="KW-0378">Hydrolase</keyword>
<keyword evidence="6" id="KW-0862">Zinc</keyword>
<keyword evidence="2" id="KW-0479">Metal-binding</keyword>
<dbReference type="InterPro" id="IPR009045">
    <property type="entry name" value="Zn_M74/Hedgehog-like"/>
</dbReference>
<dbReference type="Proteomes" id="UP001055658">
    <property type="component" value="Chromosome"/>
</dbReference>
<evidence type="ECO:0000256" key="2">
    <source>
        <dbReference type="ARBA" id="ARBA00022723"/>
    </source>
</evidence>
<feature type="signal peptide" evidence="8">
    <location>
        <begin position="1"/>
        <end position="34"/>
    </location>
</feature>
<evidence type="ECO:0000256" key="1">
    <source>
        <dbReference type="ARBA" id="ARBA00022670"/>
    </source>
</evidence>
<dbReference type="NCBIfam" id="NF006947">
    <property type="entry name" value="PRK09429.1"/>
    <property type="match status" value="1"/>
</dbReference>
<evidence type="ECO:0000256" key="8">
    <source>
        <dbReference type="SAM" id="SignalP"/>
    </source>
</evidence>
<keyword evidence="4" id="KW-0574">Periplasm</keyword>
<organism evidence="9 10">
    <name type="scientific">Microbulbifer variabilis</name>
    <dbReference type="NCBI Taxonomy" id="266805"/>
    <lineage>
        <taxon>Bacteria</taxon>
        <taxon>Pseudomonadati</taxon>
        <taxon>Pseudomonadota</taxon>
        <taxon>Gammaproteobacteria</taxon>
        <taxon>Cellvibrionales</taxon>
        <taxon>Microbulbiferaceae</taxon>
        <taxon>Microbulbifer</taxon>
    </lineage>
</organism>
<dbReference type="Gene3D" id="3.30.1380.10">
    <property type="match status" value="1"/>
</dbReference>
<evidence type="ECO:0000256" key="7">
    <source>
        <dbReference type="ARBA" id="ARBA00023049"/>
    </source>
</evidence>
<keyword evidence="1" id="KW-0645">Protease</keyword>
<protein>
    <submittedName>
        <fullName evidence="9">Penicillin-insensitive murein endopeptidase</fullName>
        <ecNumber evidence="9">3.4.-.-</ecNumber>
    </submittedName>
</protein>
<dbReference type="GO" id="GO:0016787">
    <property type="term" value="F:hydrolase activity"/>
    <property type="evidence" value="ECO:0007669"/>
    <property type="project" value="UniProtKB-KW"/>
</dbReference>
<gene>
    <name evidence="9" type="primary">mepA</name>
    <name evidence="9" type="ORF">MJO52_17980</name>
</gene>
<evidence type="ECO:0000313" key="10">
    <source>
        <dbReference type="Proteomes" id="UP001055658"/>
    </source>
</evidence>
<evidence type="ECO:0000313" key="9">
    <source>
        <dbReference type="EMBL" id="USD20929.1"/>
    </source>
</evidence>
<reference evidence="9" key="1">
    <citation type="submission" date="2022-02" db="EMBL/GenBank/DDBJ databases">
        <title>Coral-associated bacteria.</title>
        <authorList>
            <person name="Tang K."/>
            <person name="Wang X."/>
        </authorList>
    </citation>
    <scope>NUCLEOTIDE SEQUENCE</scope>
    <source>
        <strain evidence="9">SCSIO 43006</strain>
    </source>
</reference>
<dbReference type="Pfam" id="PF03411">
    <property type="entry name" value="Peptidase_M74"/>
    <property type="match status" value="1"/>
</dbReference>
<dbReference type="SUPFAM" id="SSF55166">
    <property type="entry name" value="Hedgehog/DD-peptidase"/>
    <property type="match status" value="1"/>
</dbReference>
<keyword evidence="10" id="KW-1185">Reference proteome</keyword>
<proteinExistence type="predicted"/>
<name>A0ABY4V9F7_9GAMM</name>
<dbReference type="PIRSF" id="PIRSF018455">
    <property type="entry name" value="MepA"/>
    <property type="match status" value="1"/>
</dbReference>